<gene>
    <name evidence="2" type="ORF">LOC62_03G005092</name>
</gene>
<evidence type="ECO:0000313" key="3">
    <source>
        <dbReference type="Proteomes" id="UP000827549"/>
    </source>
</evidence>
<proteinExistence type="predicted"/>
<dbReference type="AlphaFoldDB" id="A0AAF1BKY8"/>
<reference evidence="2" key="1">
    <citation type="submission" date="2023-10" db="EMBL/GenBank/DDBJ databases">
        <authorList>
            <person name="Noh H."/>
        </authorList>
    </citation>
    <scope>NUCLEOTIDE SEQUENCE</scope>
    <source>
        <strain evidence="2">DUCC4014</strain>
    </source>
</reference>
<organism evidence="2 3">
    <name type="scientific">Vanrija pseudolonga</name>
    <dbReference type="NCBI Taxonomy" id="143232"/>
    <lineage>
        <taxon>Eukaryota</taxon>
        <taxon>Fungi</taxon>
        <taxon>Dikarya</taxon>
        <taxon>Basidiomycota</taxon>
        <taxon>Agaricomycotina</taxon>
        <taxon>Tremellomycetes</taxon>
        <taxon>Trichosporonales</taxon>
        <taxon>Trichosporonaceae</taxon>
        <taxon>Vanrija</taxon>
    </lineage>
</organism>
<dbReference type="GeneID" id="87808323"/>
<keyword evidence="3" id="KW-1185">Reference proteome</keyword>
<feature type="compositionally biased region" description="Polar residues" evidence="1">
    <location>
        <begin position="329"/>
        <end position="344"/>
    </location>
</feature>
<dbReference type="RefSeq" id="XP_062627602.1">
    <property type="nucleotide sequence ID" value="XM_062771618.1"/>
</dbReference>
<evidence type="ECO:0000256" key="1">
    <source>
        <dbReference type="SAM" id="MobiDB-lite"/>
    </source>
</evidence>
<feature type="region of interest" description="Disordered" evidence="1">
    <location>
        <begin position="322"/>
        <end position="361"/>
    </location>
</feature>
<feature type="compositionally biased region" description="Gly residues" evidence="1">
    <location>
        <begin position="273"/>
        <end position="282"/>
    </location>
</feature>
<evidence type="ECO:0000313" key="2">
    <source>
        <dbReference type="EMBL" id="WOO81570.1"/>
    </source>
</evidence>
<protein>
    <submittedName>
        <fullName evidence="2">Uncharacterized protein</fullName>
    </submittedName>
</protein>
<name>A0AAF1BKY8_9TREE</name>
<sequence length="836" mass="91136">MPSPPPVPAPKPKPKARTQALVLLPHTPQPPLAVLFSSAQPYPISAGGPRVAVSRTPQPSPEADNKVKLLAEKRALERALALYLQQHGARRFPGGVPHLSPLVLVHPALLPQNAEYVPFLRRITRFGDDGSDVPVSLLMRVQGPHLPAVDMANDEVRAFVAQFEHAVRPIWYRPPAGVSCDNCTSHTSPTGQLDRAHSCAFSSVYEPLRHPDSDAPGIPLTCDLCHLDGVDCRFSLHHGGGYHAGVKLYAVVFERRRVASQMDVGEMVWWEGKGPGGGGGGKPTEEKGKGKRKAEAVVQVKTEYGRPRKAASVVTISDDEDAFGMTPYSEPSTSASTALNTPSSTALNTPTPTYTPAPAPGPLSPSSAAKLGNAIDEAMRKTEAVEAEYADKIARAAYLLQQAHDTDAELRKAANEWRERELAKIEGEKDRRVALARGTGVSDTLTMKTLTVRHPAHTPHADTLYPHPTQRYPLSAGLPRIAAPWFRLRPVEEDNHELHADEWALRDDPLSPLRRGEAALAPRVLTHPVLHDEVVRHMPFFCPEPLAHIGARQRHIDPQLALKLGPHAPSLDTSNPEAAAYLAENAHKIRPLWYTGALTCDNCFLGSGEDDDEACSCTFSAIYAPIRDPDTAEPKTPLECDRCHATGASCTFTFSAAQGFAEGVKLYALMFESPGKMETEDKVWWEGKSKGKRLLARSDPIPKRVKVLDAAPAALPKLLSLSNFAPTPLLTNAMMDPVARSLQLNRLKLERDIASRRTAARREKAAVEASYDEVVARARRDLEAAQATYDACCAEAARLRDEKIARVEDEAGLRAEVEAFNDKVRAFAVPFECVAE</sequence>
<feature type="region of interest" description="Disordered" evidence="1">
    <location>
        <begin position="270"/>
        <end position="294"/>
    </location>
</feature>
<accession>A0AAF1BKY8</accession>
<dbReference type="Proteomes" id="UP000827549">
    <property type="component" value="Chromosome 3"/>
</dbReference>
<dbReference type="EMBL" id="CP086716">
    <property type="protein sequence ID" value="WOO81570.1"/>
    <property type="molecule type" value="Genomic_DNA"/>
</dbReference>